<accession>A0A6B8M415</accession>
<dbReference type="RefSeq" id="WP_016920160.1">
    <property type="nucleotide sequence ID" value="NZ_CP044331.1"/>
</dbReference>
<dbReference type="KEGG" id="mpar:F7D14_06410"/>
<organism evidence="1 2">
    <name type="scientific">Methylocystis parvus</name>
    <dbReference type="NCBI Taxonomy" id="134"/>
    <lineage>
        <taxon>Bacteria</taxon>
        <taxon>Pseudomonadati</taxon>
        <taxon>Pseudomonadota</taxon>
        <taxon>Alphaproteobacteria</taxon>
        <taxon>Hyphomicrobiales</taxon>
        <taxon>Methylocystaceae</taxon>
        <taxon>Methylocystis</taxon>
    </lineage>
</organism>
<evidence type="ECO:0000313" key="1">
    <source>
        <dbReference type="EMBL" id="QGM97146.1"/>
    </source>
</evidence>
<evidence type="ECO:0000313" key="2">
    <source>
        <dbReference type="Proteomes" id="UP000422569"/>
    </source>
</evidence>
<protein>
    <submittedName>
        <fullName evidence="1">Uncharacterized protein</fullName>
    </submittedName>
</protein>
<reference evidence="1 2" key="1">
    <citation type="submission" date="2019-09" db="EMBL/GenBank/DDBJ databases">
        <title>Isolation and complete genome sequencing of Methylocystis species.</title>
        <authorList>
            <person name="Rumah B.L."/>
            <person name="Stead C.E."/>
            <person name="Stevens B.C."/>
            <person name="Minton N.P."/>
            <person name="Grosse-Honebrink A."/>
            <person name="Zhang Y."/>
        </authorList>
    </citation>
    <scope>NUCLEOTIDE SEQUENCE [LARGE SCALE GENOMIC DNA]</scope>
    <source>
        <strain evidence="1 2">BRCS2</strain>
    </source>
</reference>
<keyword evidence="2" id="KW-1185">Reference proteome</keyword>
<proteinExistence type="predicted"/>
<dbReference type="EMBL" id="CP044331">
    <property type="protein sequence ID" value="QGM97146.1"/>
    <property type="molecule type" value="Genomic_DNA"/>
</dbReference>
<gene>
    <name evidence="1" type="ORF">F7D14_06410</name>
</gene>
<sequence length="84" mass="9029">MTQLTFASFDETGAEQHRAALAYVTEAFAEAILAGIESDSFAQAALSAALRELVATYGEESVASFAQSLPERIRAGEFTFALRH</sequence>
<name>A0A6B8M415_9HYPH</name>
<dbReference type="Proteomes" id="UP000422569">
    <property type="component" value="Chromosome"/>
</dbReference>
<dbReference type="AlphaFoldDB" id="A0A6B8M415"/>